<dbReference type="Gene3D" id="3.40.50.620">
    <property type="entry name" value="HUPs"/>
    <property type="match status" value="1"/>
</dbReference>
<sequence>MSDKKVVLAFSGGLDTTYCAFYLKDKGLDVHTVIVNTGGFSKKELEETEKRAMSYGVDSHKCLEETSSFYEKCLKYLIYGNVLKNNTYPLSVSAERAFQALAIAKYAKSVGADYIAHGSTGAGNDQVRFDLIFQIICPDIEIITPIRDNKLSRQEEIDYLATKGVNISWEKAKYSINKGLWGTSVGGDETLTSHLGLPESAFPSQVEKEGSEVVELQFEKGELVGLNGNKLDSVDAIFKLNDWASKYGIGRDVHVGDTIIGIKGRVGFEAAAPVIILKSHHTLEKHVLTKWQQHWKEQLANWYGMLLHEGQFLDPVMRDIEVFLESTQKNVTGTVTVKLAPYRFEVVGITSDKDLMKSEFGQYGEMNNGWSGEDVKGFTKILANQSKIYNSINS</sequence>
<dbReference type="EMBL" id="FWYF01000001">
    <property type="protein sequence ID" value="SMD32010.1"/>
    <property type="molecule type" value="Genomic_DNA"/>
</dbReference>
<keyword evidence="11" id="KW-1185">Reference proteome</keyword>
<dbReference type="SUPFAM" id="SSF69864">
    <property type="entry name" value="Argininosuccinate synthetase, C-terminal domain"/>
    <property type="match status" value="1"/>
</dbReference>
<keyword evidence="4" id="KW-0436">Ligase</keyword>
<evidence type="ECO:0000256" key="6">
    <source>
        <dbReference type="ARBA" id="ARBA00022741"/>
    </source>
</evidence>
<evidence type="ECO:0000259" key="9">
    <source>
        <dbReference type="Pfam" id="PF20979"/>
    </source>
</evidence>
<evidence type="ECO:0000256" key="1">
    <source>
        <dbReference type="ARBA" id="ARBA00004967"/>
    </source>
</evidence>
<gene>
    <name evidence="10" type="ORF">SAMN04488029_0348</name>
</gene>
<evidence type="ECO:0000256" key="5">
    <source>
        <dbReference type="ARBA" id="ARBA00022605"/>
    </source>
</evidence>
<dbReference type="GO" id="GO:0000050">
    <property type="term" value="P:urea cycle"/>
    <property type="evidence" value="ECO:0007669"/>
    <property type="project" value="TreeGrafter"/>
</dbReference>
<reference evidence="10 11" key="1">
    <citation type="submission" date="2017-04" db="EMBL/GenBank/DDBJ databases">
        <authorList>
            <person name="Afonso C.L."/>
            <person name="Miller P.J."/>
            <person name="Scott M.A."/>
            <person name="Spackman E."/>
            <person name="Goraichik I."/>
            <person name="Dimitrov K.M."/>
            <person name="Suarez D.L."/>
            <person name="Swayne D.E."/>
        </authorList>
    </citation>
    <scope>NUCLEOTIDE SEQUENCE [LARGE SCALE GENOMIC DNA]</scope>
    <source>
        <strain evidence="10 11">DSM 26133</strain>
    </source>
</reference>
<dbReference type="AlphaFoldDB" id="A0A1W2G5R7"/>
<organism evidence="10 11">
    <name type="scientific">Reichenbachiella faecimaris</name>
    <dbReference type="NCBI Taxonomy" id="692418"/>
    <lineage>
        <taxon>Bacteria</taxon>
        <taxon>Pseudomonadati</taxon>
        <taxon>Bacteroidota</taxon>
        <taxon>Cytophagia</taxon>
        <taxon>Cytophagales</taxon>
        <taxon>Reichenbachiellaceae</taxon>
        <taxon>Reichenbachiella</taxon>
    </lineage>
</organism>
<feature type="domain" description="Arginosuccinate synthase-like N-terminal" evidence="8">
    <location>
        <begin position="5"/>
        <end position="165"/>
    </location>
</feature>
<dbReference type="EC" id="6.3.4.5" evidence="2"/>
<proteinExistence type="predicted"/>
<evidence type="ECO:0000313" key="10">
    <source>
        <dbReference type="EMBL" id="SMD32010.1"/>
    </source>
</evidence>
<evidence type="ECO:0000256" key="2">
    <source>
        <dbReference type="ARBA" id="ARBA00012286"/>
    </source>
</evidence>
<dbReference type="GO" id="GO:0005737">
    <property type="term" value="C:cytoplasm"/>
    <property type="evidence" value="ECO:0007669"/>
    <property type="project" value="TreeGrafter"/>
</dbReference>
<dbReference type="InterPro" id="IPR048268">
    <property type="entry name" value="Arginosuc_syn_C"/>
</dbReference>
<dbReference type="Pfam" id="PF00764">
    <property type="entry name" value="Arginosuc_synth"/>
    <property type="match status" value="1"/>
</dbReference>
<dbReference type="InterPro" id="IPR048267">
    <property type="entry name" value="Arginosuc_syn_N"/>
</dbReference>
<dbReference type="GO" id="GO:0000053">
    <property type="term" value="P:argininosuccinate metabolic process"/>
    <property type="evidence" value="ECO:0007669"/>
    <property type="project" value="TreeGrafter"/>
</dbReference>
<dbReference type="PROSITE" id="PS00564">
    <property type="entry name" value="ARGININOSUCCIN_SYN_1"/>
    <property type="match status" value="1"/>
</dbReference>
<accession>A0A1W2G5R7</accession>
<protein>
    <recommendedName>
        <fullName evidence="2">argininosuccinate synthase</fullName>
        <ecNumber evidence="2">6.3.4.5</ecNumber>
    </recommendedName>
</protein>
<evidence type="ECO:0000256" key="3">
    <source>
        <dbReference type="ARBA" id="ARBA00022571"/>
    </source>
</evidence>
<dbReference type="InterPro" id="IPR018223">
    <property type="entry name" value="Arginosuc_synth_CS"/>
</dbReference>
<evidence type="ECO:0000313" key="11">
    <source>
        <dbReference type="Proteomes" id="UP000192472"/>
    </source>
</evidence>
<dbReference type="CDD" id="cd01999">
    <property type="entry name" value="ASS"/>
    <property type="match status" value="1"/>
</dbReference>
<dbReference type="InterPro" id="IPR023434">
    <property type="entry name" value="Arginosuc_synth_type_1_subfam"/>
</dbReference>
<dbReference type="InterPro" id="IPR014729">
    <property type="entry name" value="Rossmann-like_a/b/a_fold"/>
</dbReference>
<keyword evidence="6" id="KW-0547">Nucleotide-binding</keyword>
<evidence type="ECO:0000259" key="8">
    <source>
        <dbReference type="Pfam" id="PF00764"/>
    </source>
</evidence>
<dbReference type="PANTHER" id="PTHR11587">
    <property type="entry name" value="ARGININOSUCCINATE SYNTHASE"/>
    <property type="match status" value="1"/>
</dbReference>
<dbReference type="InterPro" id="IPR024074">
    <property type="entry name" value="AS_cat/multimer_dom_body"/>
</dbReference>
<dbReference type="OrthoDB" id="9801641at2"/>
<dbReference type="NCBIfam" id="TIGR00032">
    <property type="entry name" value="argG"/>
    <property type="match status" value="1"/>
</dbReference>
<dbReference type="Proteomes" id="UP000192472">
    <property type="component" value="Unassembled WGS sequence"/>
</dbReference>
<evidence type="ECO:0000256" key="7">
    <source>
        <dbReference type="ARBA" id="ARBA00022840"/>
    </source>
</evidence>
<feature type="domain" description="Arginosuccinate synthase C-terminal" evidence="9">
    <location>
        <begin position="174"/>
        <end position="389"/>
    </location>
</feature>
<keyword evidence="3" id="KW-0055">Arginine biosynthesis</keyword>
<dbReference type="SUPFAM" id="SSF52402">
    <property type="entry name" value="Adenine nucleotide alpha hydrolases-like"/>
    <property type="match status" value="1"/>
</dbReference>
<dbReference type="STRING" id="692418.SAMN04488029_0348"/>
<comment type="pathway">
    <text evidence="1">Amino-acid biosynthesis; L-arginine biosynthesis; L-arginine from L-ornithine and carbamoyl phosphate: step 2/3.</text>
</comment>
<dbReference type="GO" id="GO:0005524">
    <property type="term" value="F:ATP binding"/>
    <property type="evidence" value="ECO:0007669"/>
    <property type="project" value="UniProtKB-KW"/>
</dbReference>
<dbReference type="GO" id="GO:0006526">
    <property type="term" value="P:L-arginine biosynthetic process"/>
    <property type="evidence" value="ECO:0007669"/>
    <property type="project" value="UniProtKB-UniPathway"/>
</dbReference>
<dbReference type="GO" id="GO:0004055">
    <property type="term" value="F:argininosuccinate synthase activity"/>
    <property type="evidence" value="ECO:0007669"/>
    <property type="project" value="UniProtKB-EC"/>
</dbReference>
<dbReference type="UniPathway" id="UPA00068">
    <property type="reaction ID" value="UER00113"/>
</dbReference>
<dbReference type="PANTHER" id="PTHR11587:SF2">
    <property type="entry name" value="ARGININOSUCCINATE SYNTHASE"/>
    <property type="match status" value="1"/>
</dbReference>
<dbReference type="Gene3D" id="3.90.1260.10">
    <property type="entry name" value="Argininosuccinate synthetase, chain A, domain 2"/>
    <property type="match status" value="1"/>
</dbReference>
<dbReference type="Pfam" id="PF20979">
    <property type="entry name" value="Arginosuc_syn_C"/>
    <property type="match status" value="1"/>
</dbReference>
<keyword evidence="7" id="KW-0067">ATP-binding</keyword>
<dbReference type="InterPro" id="IPR001518">
    <property type="entry name" value="Arginosuc_synth"/>
</dbReference>
<dbReference type="RefSeq" id="WP_084370695.1">
    <property type="nucleotide sequence ID" value="NZ_FWYF01000001.1"/>
</dbReference>
<keyword evidence="5" id="KW-0028">Amino-acid biosynthesis</keyword>
<name>A0A1W2G5R7_REIFA</name>
<evidence type="ECO:0000256" key="4">
    <source>
        <dbReference type="ARBA" id="ARBA00022598"/>
    </source>
</evidence>